<evidence type="ECO:0000256" key="6">
    <source>
        <dbReference type="ARBA" id="ARBA00023237"/>
    </source>
</evidence>
<feature type="chain" id="PRO_5016249972" evidence="8">
    <location>
        <begin position="38"/>
        <end position="953"/>
    </location>
</feature>
<dbReference type="Gene3D" id="2.40.170.20">
    <property type="entry name" value="TonB-dependent receptor, beta-barrel domain"/>
    <property type="match status" value="1"/>
</dbReference>
<keyword evidence="3 7" id="KW-1134">Transmembrane beta strand</keyword>
<dbReference type="NCBIfam" id="TIGR04056">
    <property type="entry name" value="OMP_RagA_SusC"/>
    <property type="match status" value="1"/>
</dbReference>
<evidence type="ECO:0000256" key="7">
    <source>
        <dbReference type="PROSITE-ProRule" id="PRU01360"/>
    </source>
</evidence>
<evidence type="ECO:0000256" key="1">
    <source>
        <dbReference type="ARBA" id="ARBA00004571"/>
    </source>
</evidence>
<dbReference type="InterPro" id="IPR023996">
    <property type="entry name" value="TonB-dep_OMP_SusC/RagA"/>
</dbReference>
<comment type="similarity">
    <text evidence="7">Belongs to the TonB-dependent receptor family.</text>
</comment>
<gene>
    <name evidence="10" type="ORF">LX87_03778</name>
</gene>
<dbReference type="InterPro" id="IPR023997">
    <property type="entry name" value="TonB-dep_OMP_SusC/RagA_CS"/>
</dbReference>
<dbReference type="Pfam" id="PF07715">
    <property type="entry name" value="Plug"/>
    <property type="match status" value="1"/>
</dbReference>
<dbReference type="InterPro" id="IPR039426">
    <property type="entry name" value="TonB-dep_rcpt-like"/>
</dbReference>
<accession>A0A327WTS9</accession>
<dbReference type="InterPro" id="IPR012910">
    <property type="entry name" value="Plug_dom"/>
</dbReference>
<evidence type="ECO:0000256" key="5">
    <source>
        <dbReference type="ARBA" id="ARBA00023136"/>
    </source>
</evidence>
<evidence type="ECO:0000259" key="9">
    <source>
        <dbReference type="Pfam" id="PF07715"/>
    </source>
</evidence>
<sequence>MINSPLNRCYSTLWMRYNSLAVSCLSLFFAAQTPSFATSAPPAEDSLSVRSGRLVSPQSISSNDTVSAQKLRRIVTANALQALQGQVAGLLVRSNSGEPGGAATLQIHGPGRFGDTTPLVVVDGMIIGQSDNLNWLTPNSIESVEVLKDAASTGLYGMRGSNGVILITTKKGTTGAPRVNLDVYTGVGRASQGPQLLNTRQYIDFINDSRSNGGLIPAFKLTNQSSLDTLLGTSTDWLGALMRPAPVRSAYLSVAGGNESARYLMAADYFRQDGVIRGSDFERLSLRLNTDFDLAENLKVGQHLTVGQSVQHANDGASGRTPIELAMKSAPYLSITNPRWVGGYNGTTYLDANNDTPNPIGLAALTNDRRTALNLTGDLFGEWTLLEGLTYRATLGFDVRNADRVYSRPAFNMGEYNLNLTASLARAKQTNYNTLLHHQVSYTRTQDVHSFGILLAGSRQTYRSDDVQASADNLPGNDIRSLTAGQSSRNRTVGGTYGFYRIVSLLGQLSYDYDKKYWLTAAIRRDGSSRFGPGHRFGVFPSVGGAWYISKEAFMEAVPYLNAVKLRAGWGKTGNDNVGDFQYASLIAQNYNYPFGPTNSFLGVGAFPSTLPNPGVRWETTTTSNVGLDVNALEDLIKIRVDYFRRRTTDLLVEVPLPASVGAEAPLTNAGVVDNSGIDLSLAVQQSTDLITYSVGGFASWQKNKVVSLGERPGPAFSGLVQEENVTATAVGQPVGSFYGFRREGIFQNRTEIINNPSLTGTEPGDIRYADLNGDERITDDDKTFLGSPVPTFYYGVMASVSGLGFDLSVLLQGESGRQLYNATSYWLYGFQGRYNAGTQVLNRWTRDNPSTTEPRVDASGTRNFRPSDRFIENGSYFRVKSLQLGYTLPKELTSRFGASHVRVYVGAQNLFTQTKYSGFDPEFASNQAVAEGIDRAQQPQSRMFLGGIQLNF</sequence>
<dbReference type="OrthoDB" id="9768177at2"/>
<keyword evidence="8" id="KW-0732">Signal</keyword>
<protein>
    <submittedName>
        <fullName evidence="10">TonB-linked SusC/RagA family outer membrane protein</fullName>
    </submittedName>
</protein>
<dbReference type="Gene3D" id="2.170.130.10">
    <property type="entry name" value="TonB-dependent receptor, plug domain"/>
    <property type="match status" value="1"/>
</dbReference>
<dbReference type="PROSITE" id="PS52016">
    <property type="entry name" value="TONB_DEPENDENT_REC_3"/>
    <property type="match status" value="1"/>
</dbReference>
<evidence type="ECO:0000256" key="4">
    <source>
        <dbReference type="ARBA" id="ARBA00022692"/>
    </source>
</evidence>
<reference evidence="10 11" key="1">
    <citation type="submission" date="2018-06" db="EMBL/GenBank/DDBJ databases">
        <title>Genomic Encyclopedia of Archaeal and Bacterial Type Strains, Phase II (KMG-II): from individual species to whole genera.</title>
        <authorList>
            <person name="Goeker M."/>
        </authorList>
    </citation>
    <scope>NUCLEOTIDE SEQUENCE [LARGE SCALE GENOMIC DNA]</scope>
    <source>
        <strain evidence="10 11">DSM 21851</strain>
    </source>
</reference>
<dbReference type="InterPro" id="IPR037066">
    <property type="entry name" value="Plug_dom_sf"/>
</dbReference>
<evidence type="ECO:0000256" key="3">
    <source>
        <dbReference type="ARBA" id="ARBA00022452"/>
    </source>
</evidence>
<proteinExistence type="inferred from homology"/>
<comment type="subcellular location">
    <subcellularLocation>
        <location evidence="1 7">Cell outer membrane</location>
        <topology evidence="1 7">Multi-pass membrane protein</topology>
    </subcellularLocation>
</comment>
<dbReference type="NCBIfam" id="TIGR04057">
    <property type="entry name" value="SusC_RagA_signa"/>
    <property type="match status" value="1"/>
</dbReference>
<keyword evidence="4 7" id="KW-0812">Transmembrane</keyword>
<feature type="signal peptide" evidence="8">
    <location>
        <begin position="1"/>
        <end position="37"/>
    </location>
</feature>
<dbReference type="InterPro" id="IPR036942">
    <property type="entry name" value="Beta-barrel_TonB_sf"/>
</dbReference>
<dbReference type="AlphaFoldDB" id="A0A327WTS9"/>
<organism evidence="10 11">
    <name type="scientific">Larkinella arboricola</name>
    <dbReference type="NCBI Taxonomy" id="643671"/>
    <lineage>
        <taxon>Bacteria</taxon>
        <taxon>Pseudomonadati</taxon>
        <taxon>Bacteroidota</taxon>
        <taxon>Cytophagia</taxon>
        <taxon>Cytophagales</taxon>
        <taxon>Spirosomataceae</taxon>
        <taxon>Larkinella</taxon>
    </lineage>
</organism>
<name>A0A327WTS9_LARAB</name>
<keyword evidence="5 7" id="KW-0472">Membrane</keyword>
<keyword evidence="2 7" id="KW-0813">Transport</keyword>
<comment type="caution">
    <text evidence="10">The sequence shown here is derived from an EMBL/GenBank/DDBJ whole genome shotgun (WGS) entry which is preliminary data.</text>
</comment>
<evidence type="ECO:0000256" key="2">
    <source>
        <dbReference type="ARBA" id="ARBA00022448"/>
    </source>
</evidence>
<dbReference type="SUPFAM" id="SSF56935">
    <property type="entry name" value="Porins"/>
    <property type="match status" value="1"/>
</dbReference>
<dbReference type="GO" id="GO:0009279">
    <property type="term" value="C:cell outer membrane"/>
    <property type="evidence" value="ECO:0007669"/>
    <property type="project" value="UniProtKB-SubCell"/>
</dbReference>
<feature type="domain" description="TonB-dependent receptor plug" evidence="9">
    <location>
        <begin position="61"/>
        <end position="164"/>
    </location>
</feature>
<dbReference type="Proteomes" id="UP000248790">
    <property type="component" value="Unassembled WGS sequence"/>
</dbReference>
<keyword evidence="6 7" id="KW-0998">Cell outer membrane</keyword>
<evidence type="ECO:0000313" key="10">
    <source>
        <dbReference type="EMBL" id="RAJ96028.1"/>
    </source>
</evidence>
<keyword evidence="11" id="KW-1185">Reference proteome</keyword>
<dbReference type="EMBL" id="QLMC01000004">
    <property type="protein sequence ID" value="RAJ96028.1"/>
    <property type="molecule type" value="Genomic_DNA"/>
</dbReference>
<evidence type="ECO:0000256" key="8">
    <source>
        <dbReference type="SAM" id="SignalP"/>
    </source>
</evidence>
<evidence type="ECO:0000313" key="11">
    <source>
        <dbReference type="Proteomes" id="UP000248790"/>
    </source>
</evidence>